<dbReference type="InterPro" id="IPR025266">
    <property type="entry name" value="TerB_N"/>
</dbReference>
<feature type="transmembrane region" description="Helical" evidence="1">
    <location>
        <begin position="38"/>
        <end position="71"/>
    </location>
</feature>
<organism evidence="4 5">
    <name type="scientific">Clostridium cellulovorans (strain ATCC 35296 / DSM 3052 / OCM 3 / 743B)</name>
    <dbReference type="NCBI Taxonomy" id="573061"/>
    <lineage>
        <taxon>Bacteria</taxon>
        <taxon>Bacillati</taxon>
        <taxon>Bacillota</taxon>
        <taxon>Clostridia</taxon>
        <taxon>Eubacteriales</taxon>
        <taxon>Clostridiaceae</taxon>
        <taxon>Clostridium</taxon>
    </lineage>
</organism>
<keyword evidence="1" id="KW-0472">Membrane</keyword>
<dbReference type="EMBL" id="CP002160">
    <property type="protein sequence ID" value="ADL50596.1"/>
    <property type="molecule type" value="Genomic_DNA"/>
</dbReference>
<reference evidence="4 5" key="1">
    <citation type="submission" date="2010-08" db="EMBL/GenBank/DDBJ databases">
        <title>Complete sequence of Clostridium cellulovorans 743B.</title>
        <authorList>
            <consortium name="US DOE Joint Genome Institute"/>
            <person name="Lucas S."/>
            <person name="Copeland A."/>
            <person name="Lapidus A."/>
            <person name="Cheng J.-F."/>
            <person name="Bruce D."/>
            <person name="Goodwin L."/>
            <person name="Pitluck S."/>
            <person name="Chertkov O."/>
            <person name="Detter J.C."/>
            <person name="Han C."/>
            <person name="Tapia R."/>
            <person name="Land M."/>
            <person name="Hauser L."/>
            <person name="Chang Y.-J."/>
            <person name="Jeffries C."/>
            <person name="Kyrpides N."/>
            <person name="Ivanova N."/>
            <person name="Mikhailova N."/>
            <person name="Hemme C.L."/>
            <person name="Woyke T."/>
        </authorList>
    </citation>
    <scope>NUCLEOTIDE SEQUENCE [LARGE SCALE GENOMIC DNA]</scope>
    <source>
        <strain evidence="5">ATCC 35296 / DSM 3052 / OCM 3 / 743B</strain>
    </source>
</reference>
<proteinExistence type="predicted"/>
<feature type="transmembrane region" description="Helical" evidence="1">
    <location>
        <begin position="12"/>
        <end position="32"/>
    </location>
</feature>
<protein>
    <recommendedName>
        <fullName evidence="6">TerB-C domain-containing protein</fullName>
    </recommendedName>
</protein>
<accession>D9SSJ9</accession>
<keyword evidence="1" id="KW-0812">Transmembrane</keyword>
<dbReference type="OrthoDB" id="2663344at2"/>
<name>D9SSJ9_CLOC7</name>
<evidence type="ECO:0000259" key="2">
    <source>
        <dbReference type="Pfam" id="PF13208"/>
    </source>
</evidence>
<feature type="domain" description="TerB N-terminal" evidence="2">
    <location>
        <begin position="133"/>
        <end position="357"/>
    </location>
</feature>
<dbReference type="KEGG" id="ccb:Clocel_0826"/>
<evidence type="ECO:0000313" key="5">
    <source>
        <dbReference type="Proteomes" id="UP000002730"/>
    </source>
</evidence>
<gene>
    <name evidence="4" type="ordered locus">Clocel_0826</name>
</gene>
<evidence type="ECO:0000256" key="1">
    <source>
        <dbReference type="SAM" id="Phobius"/>
    </source>
</evidence>
<dbReference type="STRING" id="573061.Clocel_0826"/>
<dbReference type="InterPro" id="IPR028932">
    <property type="entry name" value="TerB-C"/>
</dbReference>
<dbReference type="HOGENOM" id="CLU_024112_0_0_9"/>
<dbReference type="Pfam" id="PF13208">
    <property type="entry name" value="TerB_N"/>
    <property type="match status" value="1"/>
</dbReference>
<dbReference type="Proteomes" id="UP000002730">
    <property type="component" value="Chromosome"/>
</dbReference>
<evidence type="ECO:0000259" key="3">
    <source>
        <dbReference type="Pfam" id="PF15615"/>
    </source>
</evidence>
<dbReference type="eggNOG" id="ENOG502ZBD4">
    <property type="taxonomic scope" value="Bacteria"/>
</dbReference>
<keyword evidence="5" id="KW-1185">Reference proteome</keyword>
<feature type="domain" description="TerB-C" evidence="3">
    <location>
        <begin position="601"/>
        <end position="675"/>
    </location>
</feature>
<sequence length="683" mass="78965">MKNHGKRLPGKGWRVLSFIPAFNWISLLYIGIINFNQMHIICAVIYGVITYACTSLSALMWIIGIVHYAIAYGGIKKQLNSNINTFDGMNGDMMVHSQSINCKPVGVNTYDGLDIKQDEVKKEEFSDVEIFGEQESRQAIPARPSYEQEGFRISFSVDKQREKFFRDMKKYSSKEGKKVLFVPFMTYWPTYDSMDGQQQAWYFYWRSQVREENYIDTGLSYIFVYIYELLSGIGWTAPQEGLVKLSSIWTRYRERFSKLDRYMPDWIFDFTQLHKLEYMSPVEKDYIHLMPSVVTDILIDRHSEEVPLKLSFSLIETLTDYAIVNSKFYKDGNQELIKEAIPRVIALVDVVLRKKKQKGILAIYGPSRTKKQARYIFSSAVCPQANEEFVIVVKGYSTNSKLRAYINELVRYGENVLRGLRGYRGRLRGITLDEEIAKLIEAFLKKEYGEHPEAKLEELSKKEIVLDFQSIDHLRAQSDAVRIALEVEDSVVTEEKPLLTDVAEVTEIYLALSPTAREILNRLEKSGWESKKLPEDEKAIQEINRLAERYLGCMLIASENENIIVEDDYRDELEYIYGNPPQILEQGNGKELFNVNELPVELKEFVEALMPDQKDVLHVLLTSKNPQSDLERISEKVMMMPEILVDDINALAMQLLGDIIIDTMEVEPVIIQEYLIPLKKSII</sequence>
<dbReference type="Pfam" id="PF15615">
    <property type="entry name" value="TerB_C"/>
    <property type="match status" value="1"/>
</dbReference>
<evidence type="ECO:0000313" key="4">
    <source>
        <dbReference type="EMBL" id="ADL50596.1"/>
    </source>
</evidence>
<evidence type="ECO:0008006" key="6">
    <source>
        <dbReference type="Google" id="ProtNLM"/>
    </source>
</evidence>
<dbReference type="AlphaFoldDB" id="D9SSJ9"/>
<keyword evidence="1" id="KW-1133">Transmembrane helix</keyword>